<dbReference type="RefSeq" id="WP_013118612.1">
    <property type="nucleotide sequence ID" value="NC_014151.1"/>
</dbReference>
<dbReference type="KEGG" id="cfl:Cfla_3406"/>
<accession>D5UCP8</accession>
<dbReference type="InterPro" id="IPR039422">
    <property type="entry name" value="MarR/SlyA-like"/>
</dbReference>
<dbReference type="HOGENOM" id="CLU_083287_15_6_11"/>
<protein>
    <submittedName>
        <fullName evidence="2">Transcriptional regulator, MarR family</fullName>
    </submittedName>
</protein>
<dbReference type="InterPro" id="IPR036390">
    <property type="entry name" value="WH_DNA-bd_sf"/>
</dbReference>
<dbReference type="PROSITE" id="PS50995">
    <property type="entry name" value="HTH_MARR_2"/>
    <property type="match status" value="1"/>
</dbReference>
<dbReference type="AlphaFoldDB" id="D5UCP8"/>
<dbReference type="STRING" id="446466.Cfla_3406"/>
<evidence type="ECO:0000313" key="3">
    <source>
        <dbReference type="Proteomes" id="UP000000849"/>
    </source>
</evidence>
<evidence type="ECO:0000313" key="2">
    <source>
        <dbReference type="EMBL" id="ADG76283.1"/>
    </source>
</evidence>
<dbReference type="SMART" id="SM00347">
    <property type="entry name" value="HTH_MARR"/>
    <property type="match status" value="1"/>
</dbReference>
<dbReference type="InterPro" id="IPR036388">
    <property type="entry name" value="WH-like_DNA-bd_sf"/>
</dbReference>
<dbReference type="eggNOG" id="COG1846">
    <property type="taxonomic scope" value="Bacteria"/>
</dbReference>
<name>D5UCP8_CELFN</name>
<dbReference type="GO" id="GO:0003700">
    <property type="term" value="F:DNA-binding transcription factor activity"/>
    <property type="evidence" value="ECO:0007669"/>
    <property type="project" value="InterPro"/>
</dbReference>
<dbReference type="EMBL" id="CP001964">
    <property type="protein sequence ID" value="ADG76283.1"/>
    <property type="molecule type" value="Genomic_DNA"/>
</dbReference>
<dbReference type="PANTHER" id="PTHR33164:SF43">
    <property type="entry name" value="HTH-TYPE TRANSCRIPTIONAL REPRESSOR YETL"/>
    <property type="match status" value="1"/>
</dbReference>
<dbReference type="Gene3D" id="1.10.10.10">
    <property type="entry name" value="Winged helix-like DNA-binding domain superfamily/Winged helix DNA-binding domain"/>
    <property type="match status" value="1"/>
</dbReference>
<reference evidence="2 3" key="1">
    <citation type="journal article" date="2010" name="Stand. Genomic Sci.">
        <title>Complete genome sequence of Cellulomonas flavigena type strain (134).</title>
        <authorList>
            <person name="Abt B."/>
            <person name="Foster B."/>
            <person name="Lapidus A."/>
            <person name="Clum A."/>
            <person name="Sun H."/>
            <person name="Pukall R."/>
            <person name="Lucas S."/>
            <person name="Glavina Del Rio T."/>
            <person name="Nolan M."/>
            <person name="Tice H."/>
            <person name="Cheng J.F."/>
            <person name="Pitluck S."/>
            <person name="Liolios K."/>
            <person name="Ivanova N."/>
            <person name="Mavromatis K."/>
            <person name="Ovchinnikova G."/>
            <person name="Pati A."/>
            <person name="Goodwin L."/>
            <person name="Chen A."/>
            <person name="Palaniappan K."/>
            <person name="Land M."/>
            <person name="Hauser L."/>
            <person name="Chang Y.J."/>
            <person name="Jeffries C.D."/>
            <person name="Rohde M."/>
            <person name="Goker M."/>
            <person name="Woyke T."/>
            <person name="Bristow J."/>
            <person name="Eisen J.A."/>
            <person name="Markowitz V."/>
            <person name="Hugenholtz P."/>
            <person name="Kyrpides N.C."/>
            <person name="Klenk H.P."/>
        </authorList>
    </citation>
    <scope>NUCLEOTIDE SEQUENCE [LARGE SCALE GENOMIC DNA]</scope>
    <source>
        <strain evidence="3">ATCC 482 / DSM 20109 / BCRC 11376 / JCM 18109 / NBRC 3775 / NCIMB 8073 / NRS 134</strain>
    </source>
</reference>
<sequence>MDRAHRSTPHVAGIEPLPTTELAVLMHVLASPGLCVGELSRHLGMRQSNTSAAVRTLAERGLLARRLDPDDRRLTQLVPTERARVEHEAIAAAWAGPIADALAGMSPEHVAALEVAAEALQVLDRRVRARQSSRTDAHPPR</sequence>
<dbReference type="PANTHER" id="PTHR33164">
    <property type="entry name" value="TRANSCRIPTIONAL REGULATOR, MARR FAMILY"/>
    <property type="match status" value="1"/>
</dbReference>
<evidence type="ECO:0000259" key="1">
    <source>
        <dbReference type="PROSITE" id="PS50995"/>
    </source>
</evidence>
<gene>
    <name evidence="2" type="ordered locus">Cfla_3406</name>
</gene>
<dbReference type="GO" id="GO:0006950">
    <property type="term" value="P:response to stress"/>
    <property type="evidence" value="ECO:0007669"/>
    <property type="project" value="TreeGrafter"/>
</dbReference>
<dbReference type="SUPFAM" id="SSF46785">
    <property type="entry name" value="Winged helix' DNA-binding domain"/>
    <property type="match status" value="1"/>
</dbReference>
<dbReference type="Pfam" id="PF12802">
    <property type="entry name" value="MarR_2"/>
    <property type="match status" value="1"/>
</dbReference>
<feature type="domain" description="HTH marR-type" evidence="1">
    <location>
        <begin position="1"/>
        <end position="129"/>
    </location>
</feature>
<organism evidence="2 3">
    <name type="scientific">Cellulomonas flavigena (strain ATCC 482 / DSM 20109 / BCRC 11376 / JCM 18109 / NBRC 3775 / NCIMB 8073 / NRS 134)</name>
    <dbReference type="NCBI Taxonomy" id="446466"/>
    <lineage>
        <taxon>Bacteria</taxon>
        <taxon>Bacillati</taxon>
        <taxon>Actinomycetota</taxon>
        <taxon>Actinomycetes</taxon>
        <taxon>Micrococcales</taxon>
        <taxon>Cellulomonadaceae</taxon>
        <taxon>Cellulomonas</taxon>
    </lineage>
</organism>
<dbReference type="InterPro" id="IPR000835">
    <property type="entry name" value="HTH_MarR-typ"/>
</dbReference>
<dbReference type="Proteomes" id="UP000000849">
    <property type="component" value="Chromosome"/>
</dbReference>
<proteinExistence type="predicted"/>
<keyword evidence="3" id="KW-1185">Reference proteome</keyword>